<evidence type="ECO:0000313" key="2">
    <source>
        <dbReference type="EMBL" id="MBB5794995.1"/>
    </source>
</evidence>
<feature type="transmembrane region" description="Helical" evidence="1">
    <location>
        <begin position="45"/>
        <end position="66"/>
    </location>
</feature>
<dbReference type="RefSeq" id="WP_221511517.1">
    <property type="nucleotide sequence ID" value="NZ_JACHNE010000001.1"/>
</dbReference>
<name>A0A7W9LSV9_9ACTN</name>
<dbReference type="EMBL" id="JACHNE010000001">
    <property type="protein sequence ID" value="MBB5794995.1"/>
    <property type="molecule type" value="Genomic_DNA"/>
</dbReference>
<keyword evidence="1" id="KW-0812">Transmembrane</keyword>
<proteinExistence type="predicted"/>
<keyword evidence="3" id="KW-1185">Reference proteome</keyword>
<keyword evidence="1" id="KW-1133">Transmembrane helix</keyword>
<evidence type="ECO:0000313" key="3">
    <source>
        <dbReference type="Proteomes" id="UP000590647"/>
    </source>
</evidence>
<evidence type="ECO:0000256" key="1">
    <source>
        <dbReference type="SAM" id="Phobius"/>
    </source>
</evidence>
<organism evidence="2 3">
    <name type="scientific">Streptomyces caelestis</name>
    <dbReference type="NCBI Taxonomy" id="36816"/>
    <lineage>
        <taxon>Bacteria</taxon>
        <taxon>Bacillati</taxon>
        <taxon>Actinomycetota</taxon>
        <taxon>Actinomycetes</taxon>
        <taxon>Kitasatosporales</taxon>
        <taxon>Streptomycetaceae</taxon>
        <taxon>Streptomyces</taxon>
    </lineage>
</organism>
<comment type="caution">
    <text evidence="2">The sequence shown here is derived from an EMBL/GenBank/DDBJ whole genome shotgun (WGS) entry which is preliminary data.</text>
</comment>
<dbReference type="Proteomes" id="UP000590647">
    <property type="component" value="Unassembled WGS sequence"/>
</dbReference>
<gene>
    <name evidence="2" type="ORF">HDA41_002959</name>
</gene>
<accession>A0A7W9LSV9</accession>
<keyword evidence="1" id="KW-0472">Membrane</keyword>
<reference evidence="2 3" key="1">
    <citation type="submission" date="2020-08" db="EMBL/GenBank/DDBJ databases">
        <title>Sequencing the genomes of 1000 actinobacteria strains.</title>
        <authorList>
            <person name="Klenk H.-P."/>
        </authorList>
    </citation>
    <scope>NUCLEOTIDE SEQUENCE [LARGE SCALE GENOMIC DNA]</scope>
    <source>
        <strain evidence="2 3">DSM 40084</strain>
    </source>
</reference>
<sequence>MKYDVKYDVLQVLGMVIMVVCAQALIRLLIDHGDRGLLDGLPGGFLPALLTYAVLTAAGVLLTGWAHSRAKALRRR</sequence>
<protein>
    <submittedName>
        <fullName evidence="2">Uncharacterized protein</fullName>
    </submittedName>
</protein>
<feature type="transmembrane region" description="Helical" evidence="1">
    <location>
        <begin position="12"/>
        <end position="30"/>
    </location>
</feature>
<dbReference type="AlphaFoldDB" id="A0A7W9LSV9"/>